<evidence type="ECO:0000313" key="2">
    <source>
        <dbReference type="EMBL" id="KAL0399115.1"/>
    </source>
</evidence>
<evidence type="ECO:0000256" key="1">
    <source>
        <dbReference type="SAM" id="MobiDB-lite"/>
    </source>
</evidence>
<dbReference type="AlphaFoldDB" id="A0AAW2T315"/>
<reference evidence="2" key="1">
    <citation type="submission" date="2020-06" db="EMBL/GenBank/DDBJ databases">
        <authorList>
            <person name="Li T."/>
            <person name="Hu X."/>
            <person name="Zhang T."/>
            <person name="Song X."/>
            <person name="Zhang H."/>
            <person name="Dai N."/>
            <person name="Sheng W."/>
            <person name="Hou X."/>
            <person name="Wei L."/>
        </authorList>
    </citation>
    <scope>NUCLEOTIDE SEQUENCE</scope>
    <source>
        <strain evidence="2">G02</strain>
        <tissue evidence="2">Leaf</tissue>
    </source>
</reference>
<organism evidence="2">
    <name type="scientific">Sesamum radiatum</name>
    <name type="common">Black benniseed</name>
    <dbReference type="NCBI Taxonomy" id="300843"/>
    <lineage>
        <taxon>Eukaryota</taxon>
        <taxon>Viridiplantae</taxon>
        <taxon>Streptophyta</taxon>
        <taxon>Embryophyta</taxon>
        <taxon>Tracheophyta</taxon>
        <taxon>Spermatophyta</taxon>
        <taxon>Magnoliopsida</taxon>
        <taxon>eudicotyledons</taxon>
        <taxon>Gunneridae</taxon>
        <taxon>Pentapetalae</taxon>
        <taxon>asterids</taxon>
        <taxon>lamiids</taxon>
        <taxon>Lamiales</taxon>
        <taxon>Pedaliaceae</taxon>
        <taxon>Sesamum</taxon>
    </lineage>
</organism>
<name>A0AAW2T315_SESRA</name>
<gene>
    <name evidence="2" type="ORF">Sradi_2254800</name>
</gene>
<protein>
    <submittedName>
        <fullName evidence="2">Uncharacterized protein</fullName>
    </submittedName>
</protein>
<proteinExistence type="predicted"/>
<dbReference type="CDD" id="cd17039">
    <property type="entry name" value="Ubl_ubiquitin_like"/>
    <property type="match status" value="1"/>
</dbReference>
<reference evidence="2" key="2">
    <citation type="journal article" date="2024" name="Plant">
        <title>Genomic evolution and insights into agronomic trait innovations of Sesamum species.</title>
        <authorList>
            <person name="Miao H."/>
            <person name="Wang L."/>
            <person name="Qu L."/>
            <person name="Liu H."/>
            <person name="Sun Y."/>
            <person name="Le M."/>
            <person name="Wang Q."/>
            <person name="Wei S."/>
            <person name="Zheng Y."/>
            <person name="Lin W."/>
            <person name="Duan Y."/>
            <person name="Cao H."/>
            <person name="Xiong S."/>
            <person name="Wang X."/>
            <person name="Wei L."/>
            <person name="Li C."/>
            <person name="Ma Q."/>
            <person name="Ju M."/>
            <person name="Zhao R."/>
            <person name="Li G."/>
            <person name="Mu C."/>
            <person name="Tian Q."/>
            <person name="Mei H."/>
            <person name="Zhang T."/>
            <person name="Gao T."/>
            <person name="Zhang H."/>
        </authorList>
    </citation>
    <scope>NUCLEOTIDE SEQUENCE</scope>
    <source>
        <strain evidence="2">G02</strain>
    </source>
</reference>
<accession>A0AAW2T315</accession>
<feature type="compositionally biased region" description="Basic and acidic residues" evidence="1">
    <location>
        <begin position="284"/>
        <end position="298"/>
    </location>
</feature>
<feature type="region of interest" description="Disordered" evidence="1">
    <location>
        <begin position="278"/>
        <end position="298"/>
    </location>
</feature>
<comment type="caution">
    <text evidence="2">The sequence shown here is derived from an EMBL/GenBank/DDBJ whole genome shotgun (WGS) entry which is preliminary data.</text>
</comment>
<sequence length="356" mass="40066">MQFLQWVVPIPVFVETNLGTRLAVPVSPDITVQELKRELERAHLSCFPEFGSIRVNALMVQRESHCYHLSESLPLKFAFLGSNGTWFLQMDVHSLSIPHQIANAVTDSAERGGFMMCMDKKRTKRKRKKVKIHRFPYLKAVVLRVPAVVCLLKRKNKRKNVKRKQKVGCPGQGPIQQPLSEKERLGQFASIAEVNWSKKYDSDVIADALSETFSESVSVSGIIKKYFSDYDEVASSSGFPSTTVCNRYKERLTNRADRKTLNIRSGIMSPVTCHIPPQVSQDVPLEKPSSEASREKLREPEVGKRLLLASDSLGLTPSNQQPALSLCRYSDGKSPFRKNSAAIVRNLVFELTDDSD</sequence>
<dbReference type="EMBL" id="JACGWJ010000009">
    <property type="protein sequence ID" value="KAL0399115.1"/>
    <property type="molecule type" value="Genomic_DNA"/>
</dbReference>